<feature type="transmembrane region" description="Helical" evidence="8">
    <location>
        <begin position="481"/>
        <end position="500"/>
    </location>
</feature>
<dbReference type="Pfam" id="PF01032">
    <property type="entry name" value="FecCD"/>
    <property type="match status" value="2"/>
</dbReference>
<feature type="transmembrane region" description="Helical" evidence="8">
    <location>
        <begin position="164"/>
        <end position="186"/>
    </location>
</feature>
<comment type="similarity">
    <text evidence="2">Belongs to the binding-protein-dependent transport system permease family. FecCD subfamily.</text>
</comment>
<reference evidence="9 10" key="1">
    <citation type="submission" date="2016-12" db="EMBL/GenBank/DDBJ databases">
        <title>The draft genome sequence of Actinophytocola sp. 11-183.</title>
        <authorList>
            <person name="Wang W."/>
            <person name="Yuan L."/>
        </authorList>
    </citation>
    <scope>NUCLEOTIDE SEQUENCE [LARGE SCALE GENOMIC DNA]</scope>
    <source>
        <strain evidence="9 10">11-183</strain>
    </source>
</reference>
<keyword evidence="7 8" id="KW-0472">Membrane</keyword>
<keyword evidence="10" id="KW-1185">Reference proteome</keyword>
<feature type="transmembrane region" description="Helical" evidence="8">
    <location>
        <begin position="601"/>
        <end position="628"/>
    </location>
</feature>
<evidence type="ECO:0000256" key="2">
    <source>
        <dbReference type="ARBA" id="ARBA00007935"/>
    </source>
</evidence>
<dbReference type="PANTHER" id="PTHR30472">
    <property type="entry name" value="FERRIC ENTEROBACTIN TRANSPORT SYSTEM PERMEASE PROTEIN"/>
    <property type="match status" value="1"/>
</dbReference>
<organism evidence="9 10">
    <name type="scientific">Actinophytocola xanthii</name>
    <dbReference type="NCBI Taxonomy" id="1912961"/>
    <lineage>
        <taxon>Bacteria</taxon>
        <taxon>Bacillati</taxon>
        <taxon>Actinomycetota</taxon>
        <taxon>Actinomycetes</taxon>
        <taxon>Pseudonocardiales</taxon>
        <taxon>Pseudonocardiaceae</taxon>
    </lineage>
</organism>
<evidence type="ECO:0000256" key="7">
    <source>
        <dbReference type="ARBA" id="ARBA00023136"/>
    </source>
</evidence>
<dbReference type="RefSeq" id="WP_075128878.1">
    <property type="nucleotide sequence ID" value="NZ_MSIE01000059.1"/>
</dbReference>
<dbReference type="Proteomes" id="UP000185596">
    <property type="component" value="Unassembled WGS sequence"/>
</dbReference>
<dbReference type="OrthoDB" id="9782305at2"/>
<dbReference type="GO" id="GO:0033214">
    <property type="term" value="P:siderophore-iron import into cell"/>
    <property type="evidence" value="ECO:0007669"/>
    <property type="project" value="TreeGrafter"/>
</dbReference>
<keyword evidence="3" id="KW-0813">Transport</keyword>
<dbReference type="InterPro" id="IPR037294">
    <property type="entry name" value="ABC_BtuC-like"/>
</dbReference>
<keyword evidence="5 8" id="KW-0812">Transmembrane</keyword>
<accession>A0A1Q8CE25</accession>
<feature type="transmembrane region" description="Helical" evidence="8">
    <location>
        <begin position="23"/>
        <end position="42"/>
    </location>
</feature>
<dbReference type="GO" id="GO:0022857">
    <property type="term" value="F:transmembrane transporter activity"/>
    <property type="evidence" value="ECO:0007669"/>
    <property type="project" value="InterPro"/>
</dbReference>
<feature type="transmembrane region" description="Helical" evidence="8">
    <location>
        <begin position="427"/>
        <end position="444"/>
    </location>
</feature>
<dbReference type="SUPFAM" id="SSF81345">
    <property type="entry name" value="ABC transporter involved in vitamin B12 uptake, BtuC"/>
    <property type="match status" value="2"/>
</dbReference>
<dbReference type="AlphaFoldDB" id="A0A1Q8CE25"/>
<evidence type="ECO:0000256" key="4">
    <source>
        <dbReference type="ARBA" id="ARBA00022475"/>
    </source>
</evidence>
<protein>
    <submittedName>
        <fullName evidence="9">ABC transporter permease</fullName>
    </submittedName>
</protein>
<dbReference type="NCBIfam" id="NF007867">
    <property type="entry name" value="PRK10577.1-3"/>
    <property type="match status" value="1"/>
</dbReference>
<dbReference type="GO" id="GO:0005886">
    <property type="term" value="C:plasma membrane"/>
    <property type="evidence" value="ECO:0007669"/>
    <property type="project" value="UniProtKB-SubCell"/>
</dbReference>
<name>A0A1Q8CE25_9PSEU</name>
<dbReference type="EMBL" id="MSIE01000059">
    <property type="protein sequence ID" value="OLF12603.1"/>
    <property type="molecule type" value="Genomic_DNA"/>
</dbReference>
<comment type="caution">
    <text evidence="9">The sequence shown here is derived from an EMBL/GenBank/DDBJ whole genome shotgun (WGS) entry which is preliminary data.</text>
</comment>
<evidence type="ECO:0000256" key="8">
    <source>
        <dbReference type="SAM" id="Phobius"/>
    </source>
</evidence>
<dbReference type="STRING" id="1912961.BU204_28625"/>
<feature type="transmembrane region" description="Helical" evidence="8">
    <location>
        <begin position="554"/>
        <end position="575"/>
    </location>
</feature>
<feature type="transmembrane region" description="Helical" evidence="8">
    <location>
        <begin position="109"/>
        <end position="127"/>
    </location>
</feature>
<gene>
    <name evidence="9" type="ORF">BU204_28625</name>
</gene>
<evidence type="ECO:0000256" key="3">
    <source>
        <dbReference type="ARBA" id="ARBA00022448"/>
    </source>
</evidence>
<dbReference type="Gene3D" id="1.10.3470.10">
    <property type="entry name" value="ABC transporter involved in vitamin B12 uptake, BtuC"/>
    <property type="match status" value="2"/>
</dbReference>
<keyword evidence="4" id="KW-1003">Cell membrane</keyword>
<feature type="transmembrane region" description="Helical" evidence="8">
    <location>
        <begin position="673"/>
        <end position="690"/>
    </location>
</feature>
<feature type="transmembrane region" description="Helical" evidence="8">
    <location>
        <begin position="78"/>
        <end position="97"/>
    </location>
</feature>
<evidence type="ECO:0000313" key="10">
    <source>
        <dbReference type="Proteomes" id="UP000185596"/>
    </source>
</evidence>
<evidence type="ECO:0000256" key="1">
    <source>
        <dbReference type="ARBA" id="ARBA00004651"/>
    </source>
</evidence>
<feature type="transmembrane region" description="Helical" evidence="8">
    <location>
        <begin position="296"/>
        <end position="317"/>
    </location>
</feature>
<dbReference type="CDD" id="cd06550">
    <property type="entry name" value="TM_ABC_iron-siderophores_like"/>
    <property type="match status" value="2"/>
</dbReference>
<sequence length="694" mass="69728">MTSVLTPPAEAPRAPVRTRNGRLLALVTGLLGLGLAGAVVHLTQGTSAVDAGDVLGLVFGGSAEGTADVVVEARLPRLLAAVLVGVALSLSGAVLQSISRNIMAAPDTLAVNAGAHLAIVAVAAFGVSLPLMGAAGVAFFGGLGAATLVLLLSGGGGTGSARLVLAGTATALAMIALTTTLLLLFAQETRGLFAWGEGSLDQNGLSGVRTFAPLVAVVLAVLLVMGRRLDLVHLGDDHARALGVSVTRVRVSAVMLAVLLAAAAVVLAGPVGFVGLAAPALVRLLASTVPRLHRHIVLLPVAALAGAVLVITADVLIRALVGSQTALEVPTGVVTTIFGAIFLIALARTLRISGSPGEPPAATTRTGLGAARYRVLLIVIALVAVGVVIGGTLAGDAKLLLGDLANWVTGQAGPIVSGVMDNRLPRVVAAVLAGASLALAGAVIQNVSRNPLAEPGILGVTGGAGFGAVVVITLVPTSGFWLQAGAAGLGAVLAATLVFASAARRGFASDNLVLIGFGVWAGTTALIALLITLTDPWNESKALTWLSGSTYGRTFEHLVPMLVAILVTVPVLWYLREVLDLVSLDEETPRLLGVRVPRARLALLVCAVVLTGAAVAGVGVVSFVGLVAPHAARALVGRRSARVLPVAALLGGTLVCLADLIGRSVIAPAQLPAGLVTALVGTPYFLWLLHRSRS</sequence>
<evidence type="ECO:0000313" key="9">
    <source>
        <dbReference type="EMBL" id="OLF12603.1"/>
    </source>
</evidence>
<dbReference type="InterPro" id="IPR000522">
    <property type="entry name" value="ABC_transptr_permease_BtuC"/>
</dbReference>
<feature type="transmembrane region" description="Helical" evidence="8">
    <location>
        <begin position="133"/>
        <end position="152"/>
    </location>
</feature>
<feature type="transmembrane region" description="Helical" evidence="8">
    <location>
        <begin position="456"/>
        <end position="475"/>
    </location>
</feature>
<evidence type="ECO:0000256" key="6">
    <source>
        <dbReference type="ARBA" id="ARBA00022989"/>
    </source>
</evidence>
<evidence type="ECO:0000256" key="5">
    <source>
        <dbReference type="ARBA" id="ARBA00022692"/>
    </source>
</evidence>
<dbReference type="PANTHER" id="PTHR30472:SF37">
    <property type="entry name" value="FE(3+) DICITRATE TRANSPORT SYSTEM PERMEASE PROTEIN FECD-RELATED"/>
    <property type="match status" value="1"/>
</dbReference>
<proteinExistence type="inferred from homology"/>
<feature type="transmembrane region" description="Helical" evidence="8">
    <location>
        <begin position="375"/>
        <end position="394"/>
    </location>
</feature>
<keyword evidence="6 8" id="KW-1133">Transmembrane helix</keyword>
<feature type="transmembrane region" description="Helical" evidence="8">
    <location>
        <begin position="206"/>
        <end position="226"/>
    </location>
</feature>
<feature type="transmembrane region" description="Helical" evidence="8">
    <location>
        <begin position="512"/>
        <end position="534"/>
    </location>
</feature>
<comment type="subcellular location">
    <subcellularLocation>
        <location evidence="1">Cell membrane</location>
        <topology evidence="1">Multi-pass membrane protein</topology>
    </subcellularLocation>
</comment>